<feature type="non-terminal residue" evidence="1">
    <location>
        <position position="39"/>
    </location>
</feature>
<proteinExistence type="predicted"/>
<dbReference type="Proteomes" id="UP000752696">
    <property type="component" value="Unassembled WGS sequence"/>
</dbReference>
<sequence>MAKTISLKGIQPQRSYYASQESVVSRSLTAHAFAHRANR</sequence>
<dbReference type="EMBL" id="CAJDYZ010009986">
    <property type="protein sequence ID" value="CAD1477382.1"/>
    <property type="molecule type" value="Genomic_DNA"/>
</dbReference>
<keyword evidence="2" id="KW-1185">Reference proteome</keyword>
<comment type="caution">
    <text evidence="1">The sequence shown here is derived from an EMBL/GenBank/DDBJ whole genome shotgun (WGS) entry which is preliminary data.</text>
</comment>
<organism evidence="1 2">
    <name type="scientific">Heterotrigona itama</name>
    <dbReference type="NCBI Taxonomy" id="395501"/>
    <lineage>
        <taxon>Eukaryota</taxon>
        <taxon>Metazoa</taxon>
        <taxon>Ecdysozoa</taxon>
        <taxon>Arthropoda</taxon>
        <taxon>Hexapoda</taxon>
        <taxon>Insecta</taxon>
        <taxon>Pterygota</taxon>
        <taxon>Neoptera</taxon>
        <taxon>Endopterygota</taxon>
        <taxon>Hymenoptera</taxon>
        <taxon>Apocrita</taxon>
        <taxon>Aculeata</taxon>
        <taxon>Apoidea</taxon>
        <taxon>Anthophila</taxon>
        <taxon>Apidae</taxon>
        <taxon>Heterotrigona</taxon>
    </lineage>
</organism>
<reference evidence="1" key="1">
    <citation type="submission" date="2020-07" db="EMBL/GenBank/DDBJ databases">
        <authorList>
            <person name="Nazaruddin N."/>
        </authorList>
    </citation>
    <scope>NUCLEOTIDE SEQUENCE</scope>
</reference>
<dbReference type="AlphaFoldDB" id="A0A6V7HB69"/>
<accession>A0A6V7HB69</accession>
<protein>
    <submittedName>
        <fullName evidence="1">Uncharacterized protein</fullName>
    </submittedName>
</protein>
<evidence type="ECO:0000313" key="2">
    <source>
        <dbReference type="Proteomes" id="UP000752696"/>
    </source>
</evidence>
<name>A0A6V7HB69_9HYME</name>
<gene>
    <name evidence="1" type="ORF">MHI_LOCUS723750</name>
</gene>
<evidence type="ECO:0000313" key="1">
    <source>
        <dbReference type="EMBL" id="CAD1477382.1"/>
    </source>
</evidence>